<feature type="region of interest" description="Disordered" evidence="1">
    <location>
        <begin position="1"/>
        <end position="101"/>
    </location>
</feature>
<sequence length="327" mass="36930">MANPDTDKSRSNQIGPGRPSSSCATATVLDSPSPRRKRHGDISTGLADDSEVKQEAPKQKGADVEKPGEEEHTVTGGEERKHAEARKEEERGQAEAEESQKAKLAELAELRRKRELALRKLRHANPPDEFMLSVYIESTDSGGKYYGSGLARCLGYMYLSEAWGVSFEKDFFHLMVYEPFQRSLRFFMERVEAHIIEQKVDQHRYYDTYLAVYRRLRERSRAGLLRKGQVLLVLAAVESGLDSLADILAHSENDNRGRDLLIAVESHISLLFSFVSSSKFRSERLEILLLKYLAEEDVNMDVARAVATATASVYNSGEHWHRGRGNL</sequence>
<feature type="compositionally biased region" description="Basic and acidic residues" evidence="1">
    <location>
        <begin position="1"/>
        <end position="10"/>
    </location>
</feature>
<evidence type="ECO:0000256" key="1">
    <source>
        <dbReference type="SAM" id="MobiDB-lite"/>
    </source>
</evidence>
<feature type="compositionally biased region" description="Basic and acidic residues" evidence="1">
    <location>
        <begin position="50"/>
        <end position="101"/>
    </location>
</feature>
<name>A0A3N4I5N9_ASCIM</name>
<evidence type="ECO:0000313" key="3">
    <source>
        <dbReference type="Proteomes" id="UP000275078"/>
    </source>
</evidence>
<accession>A0A3N4I5N9</accession>
<dbReference type="EMBL" id="ML119680">
    <property type="protein sequence ID" value="RPA81412.1"/>
    <property type="molecule type" value="Genomic_DNA"/>
</dbReference>
<gene>
    <name evidence="2" type="ORF">BJ508DRAFT_414837</name>
</gene>
<feature type="compositionally biased region" description="Polar residues" evidence="1">
    <location>
        <begin position="11"/>
        <end position="30"/>
    </location>
</feature>
<dbReference type="Proteomes" id="UP000275078">
    <property type="component" value="Unassembled WGS sequence"/>
</dbReference>
<protein>
    <submittedName>
        <fullName evidence="2">Uncharacterized protein</fullName>
    </submittedName>
</protein>
<proteinExistence type="predicted"/>
<reference evidence="2 3" key="1">
    <citation type="journal article" date="2018" name="Nat. Ecol. Evol.">
        <title>Pezizomycetes genomes reveal the molecular basis of ectomycorrhizal truffle lifestyle.</title>
        <authorList>
            <person name="Murat C."/>
            <person name="Payen T."/>
            <person name="Noel B."/>
            <person name="Kuo A."/>
            <person name="Morin E."/>
            <person name="Chen J."/>
            <person name="Kohler A."/>
            <person name="Krizsan K."/>
            <person name="Balestrini R."/>
            <person name="Da Silva C."/>
            <person name="Montanini B."/>
            <person name="Hainaut M."/>
            <person name="Levati E."/>
            <person name="Barry K.W."/>
            <person name="Belfiori B."/>
            <person name="Cichocki N."/>
            <person name="Clum A."/>
            <person name="Dockter R.B."/>
            <person name="Fauchery L."/>
            <person name="Guy J."/>
            <person name="Iotti M."/>
            <person name="Le Tacon F."/>
            <person name="Lindquist E.A."/>
            <person name="Lipzen A."/>
            <person name="Malagnac F."/>
            <person name="Mello A."/>
            <person name="Molinier V."/>
            <person name="Miyauchi S."/>
            <person name="Poulain J."/>
            <person name="Riccioni C."/>
            <person name="Rubini A."/>
            <person name="Sitrit Y."/>
            <person name="Splivallo R."/>
            <person name="Traeger S."/>
            <person name="Wang M."/>
            <person name="Zifcakova L."/>
            <person name="Wipf D."/>
            <person name="Zambonelli A."/>
            <person name="Paolocci F."/>
            <person name="Nowrousian M."/>
            <person name="Ottonello S."/>
            <person name="Baldrian P."/>
            <person name="Spatafora J.W."/>
            <person name="Henrissat B."/>
            <person name="Nagy L.G."/>
            <person name="Aury J.M."/>
            <person name="Wincker P."/>
            <person name="Grigoriev I.V."/>
            <person name="Bonfante P."/>
            <person name="Martin F.M."/>
        </authorList>
    </citation>
    <scope>NUCLEOTIDE SEQUENCE [LARGE SCALE GENOMIC DNA]</scope>
    <source>
        <strain evidence="2 3">RN42</strain>
    </source>
</reference>
<keyword evidence="3" id="KW-1185">Reference proteome</keyword>
<evidence type="ECO:0000313" key="2">
    <source>
        <dbReference type="EMBL" id="RPA81412.1"/>
    </source>
</evidence>
<organism evidence="2 3">
    <name type="scientific">Ascobolus immersus RN42</name>
    <dbReference type="NCBI Taxonomy" id="1160509"/>
    <lineage>
        <taxon>Eukaryota</taxon>
        <taxon>Fungi</taxon>
        <taxon>Dikarya</taxon>
        <taxon>Ascomycota</taxon>
        <taxon>Pezizomycotina</taxon>
        <taxon>Pezizomycetes</taxon>
        <taxon>Pezizales</taxon>
        <taxon>Ascobolaceae</taxon>
        <taxon>Ascobolus</taxon>
    </lineage>
</organism>
<dbReference type="AlphaFoldDB" id="A0A3N4I5N9"/>